<proteinExistence type="predicted"/>
<reference evidence="2" key="1">
    <citation type="submission" date="2023-07" db="EMBL/GenBank/DDBJ databases">
        <title>Two novel species in the genus Flavivirga.</title>
        <authorList>
            <person name="Kwon K."/>
        </authorList>
    </citation>
    <scope>NUCLEOTIDE SEQUENCE</scope>
    <source>
        <strain evidence="2">KACC 14158</strain>
    </source>
</reference>
<protein>
    <submittedName>
        <fullName evidence="2">Uncharacterized protein</fullName>
    </submittedName>
</protein>
<evidence type="ECO:0000256" key="1">
    <source>
        <dbReference type="SAM" id="MobiDB-lite"/>
    </source>
</evidence>
<name>A0ABT8WRB7_9FLAO</name>
<feature type="compositionally biased region" description="Basic and acidic residues" evidence="1">
    <location>
        <begin position="1"/>
        <end position="13"/>
    </location>
</feature>
<comment type="caution">
    <text evidence="2">The sequence shown here is derived from an EMBL/GenBank/DDBJ whole genome shotgun (WGS) entry which is preliminary data.</text>
</comment>
<organism evidence="2 3">
    <name type="scientific">Flavivirga jejuensis</name>
    <dbReference type="NCBI Taxonomy" id="870487"/>
    <lineage>
        <taxon>Bacteria</taxon>
        <taxon>Pseudomonadati</taxon>
        <taxon>Bacteroidota</taxon>
        <taxon>Flavobacteriia</taxon>
        <taxon>Flavobacteriales</taxon>
        <taxon>Flavobacteriaceae</taxon>
        <taxon>Flavivirga</taxon>
    </lineage>
</organism>
<accession>A0ABT8WRB7</accession>
<sequence length="49" mass="5584">MAKENKPKKDTSKTKKPVPDFILENKPFMTAMLAAVNTPNPRLTKKKKK</sequence>
<dbReference type="EMBL" id="JAUOEL010000005">
    <property type="protein sequence ID" value="MDO5975727.1"/>
    <property type="molecule type" value="Genomic_DNA"/>
</dbReference>
<feature type="region of interest" description="Disordered" evidence="1">
    <location>
        <begin position="1"/>
        <end position="20"/>
    </location>
</feature>
<keyword evidence="3" id="KW-1185">Reference proteome</keyword>
<dbReference type="RefSeq" id="WP_303302943.1">
    <property type="nucleotide sequence ID" value="NZ_BAABDA010000050.1"/>
</dbReference>
<evidence type="ECO:0000313" key="3">
    <source>
        <dbReference type="Proteomes" id="UP001176806"/>
    </source>
</evidence>
<evidence type="ECO:0000313" key="2">
    <source>
        <dbReference type="EMBL" id="MDO5975727.1"/>
    </source>
</evidence>
<dbReference type="Proteomes" id="UP001176806">
    <property type="component" value="Unassembled WGS sequence"/>
</dbReference>
<gene>
    <name evidence="2" type="ORF">Q4Q40_16150</name>
</gene>